<evidence type="ECO:0000256" key="1">
    <source>
        <dbReference type="ARBA" id="ARBA00022729"/>
    </source>
</evidence>
<evidence type="ECO:0000256" key="2">
    <source>
        <dbReference type="ARBA" id="ARBA00022737"/>
    </source>
</evidence>
<proteinExistence type="predicted"/>
<sequence length="1155" mass="133011">MSYQFVKFNFLGCASNLLIWHFPGCASCDTGFQLVNRECQPICGDLQILGNEECDDNNRVLNDKCFNCRFQCPAHCLTCNIDTTLPCSDVCGDGLVTGLEECEDGNDIQFDGCYHCKFQCQDSCTRCLMGICQECAGGWYIDPLKWKCKERCGDFMLVGEEQCEDANQSDTDGCKECRYFCRIGCSSCNYDTDSLQKFMMIQVAILIVNPVNKDTYLLIVFVNLFVMIPYWLKKKCVKIVIFCPTEDVRIAKQSVNCLVQYVIQQEKVVDNMILVMTQLIIFIITIDEECDDGNLIIGDGCHFCQYSCQDSCLDCIKGKCLNFLDNYELVLSACQLKCENLIKIPQEQCDYILFSNDGCYQCFQCSENCEICQNGICTICQTNFELDNIYNDCIPIKKTKFDLEINCVQMKDNQCLTQNQEFIDFITNPDLEFDICRQNCKICKFNNCIECKQGYYGQKCISKCGDNIITSQEECDEGKGRLINQCSNCKLVCPDFCKLCVFGICQECQSGFYLDIVSNTCYSICGDNILASNEVCDDGNDIQYDGCFQCQYQCEIEQPFFLVQSKLKCESLQSCEAQDGLYYESFSNSCVKLCGDGIEAGNEECDDSNMIPYDGCNECKFQCSQLCTLCDKGVCLNQSCPLRTIVINNSCCGDSILNGDEECDDGNNIDFDGCSNCQYQCNQFCGVCLKGICVECIQGFELVNEKCVEDEDYNKQTESQKPNNLNQNQNEVCRHDECAFSLIPRMRLLFLNQTFSHQYVEINFDQQVQFTESPDEEQFQTFEIQIQDLKEQYYNIQLYTIVGITQDLQVLQYIIDIEIFQELQEKPNLQVFLIQNVVNSNNQTIIQPQQSILLNSPRIMSEELKSKVIAMSQTNKAFMISAISISLVSLIFGEASLFIETLSTLQYQSYLKSLILNIQKTYIFIFKLLECQRKYNKLIISLSNYLQSLQIEYVLGIITKKEDNQISTTGKFALYDVDCVLIFNLIPQMFQLIILLTIIHKSKKIYVMYQIFFQNCFQIINCKIHKALIRNLYNLSQILDNILRKSQNSNINIVKDQSWSFSHQMLGMFYINYYYKFILINGKTQEKNFNILAAFLFQHFIQQLFCNPIAKVSQRINVFIKIPFKLATQHQIFFEHFFFILCQFSFKINQQFSHY</sequence>
<dbReference type="InterPro" id="IPR011936">
    <property type="entry name" value="Myxo_disulph_rpt"/>
</dbReference>
<dbReference type="EMBL" id="CAJJDO010000044">
    <property type="protein sequence ID" value="CAD8166304.1"/>
    <property type="molecule type" value="Genomic_DNA"/>
</dbReference>
<keyword evidence="2" id="KW-0677">Repeat</keyword>
<dbReference type="OrthoDB" id="290842at2759"/>
<dbReference type="Proteomes" id="UP000689195">
    <property type="component" value="Unassembled WGS sequence"/>
</dbReference>
<evidence type="ECO:0000313" key="6">
    <source>
        <dbReference type="Proteomes" id="UP000689195"/>
    </source>
</evidence>
<dbReference type="PANTHER" id="PTHR38934:SF6">
    <property type="entry name" value="CHROMOSOME UNDETERMINED SCAFFOLD_176, WHOLE GENOME SHOTGUN SEQUENCE"/>
    <property type="match status" value="1"/>
</dbReference>
<comment type="caution">
    <text evidence="5">The sequence shown here is derived from an EMBL/GenBank/DDBJ whole genome shotgun (WGS) entry which is preliminary data.</text>
</comment>
<evidence type="ECO:0000313" key="5">
    <source>
        <dbReference type="EMBL" id="CAD8166304.1"/>
    </source>
</evidence>
<dbReference type="NCBIfam" id="TIGR02232">
    <property type="entry name" value="myxo_disulf_rpt"/>
    <property type="match status" value="4"/>
</dbReference>
<protein>
    <submittedName>
        <fullName evidence="5">Uncharacterized protein</fullName>
    </submittedName>
</protein>
<evidence type="ECO:0000256" key="4">
    <source>
        <dbReference type="SAM" id="SignalP"/>
    </source>
</evidence>
<dbReference type="Pfam" id="PF13948">
    <property type="entry name" value="DUF4215"/>
    <property type="match status" value="8"/>
</dbReference>
<evidence type="ECO:0000256" key="3">
    <source>
        <dbReference type="ARBA" id="ARBA00023157"/>
    </source>
</evidence>
<keyword evidence="1 4" id="KW-0732">Signal</keyword>
<name>A0A8S1UPK2_9CILI</name>
<accession>A0A8S1UPK2</accession>
<dbReference type="PANTHER" id="PTHR38934">
    <property type="entry name" value="HYPHALLY REGULATED CELL WALL PROTEIN 1"/>
    <property type="match status" value="1"/>
</dbReference>
<keyword evidence="6" id="KW-1185">Reference proteome</keyword>
<keyword evidence="3" id="KW-1015">Disulfide bond</keyword>
<feature type="chain" id="PRO_5035796844" evidence="4">
    <location>
        <begin position="28"/>
        <end position="1155"/>
    </location>
</feature>
<dbReference type="AlphaFoldDB" id="A0A8S1UPK2"/>
<gene>
    <name evidence="5" type="ORF">PPENT_87.1.T0440080</name>
</gene>
<organism evidence="5 6">
    <name type="scientific">Paramecium pentaurelia</name>
    <dbReference type="NCBI Taxonomy" id="43138"/>
    <lineage>
        <taxon>Eukaryota</taxon>
        <taxon>Sar</taxon>
        <taxon>Alveolata</taxon>
        <taxon>Ciliophora</taxon>
        <taxon>Intramacronucleata</taxon>
        <taxon>Oligohymenophorea</taxon>
        <taxon>Peniculida</taxon>
        <taxon>Parameciidae</taxon>
        <taxon>Paramecium</taxon>
    </lineage>
</organism>
<feature type="signal peptide" evidence="4">
    <location>
        <begin position="1"/>
        <end position="27"/>
    </location>
</feature>
<reference evidence="5" key="1">
    <citation type="submission" date="2021-01" db="EMBL/GenBank/DDBJ databases">
        <authorList>
            <consortium name="Genoscope - CEA"/>
            <person name="William W."/>
        </authorList>
    </citation>
    <scope>NUCLEOTIDE SEQUENCE</scope>
</reference>